<gene>
    <name evidence="1" type="ORF">Mettu_0947</name>
</gene>
<dbReference type="Proteomes" id="UP000004664">
    <property type="component" value="Unassembled WGS sequence"/>
</dbReference>
<protein>
    <recommendedName>
        <fullName evidence="3">Phosphoadenosine phosphosulfate reductase family protein</fullName>
    </recommendedName>
</protein>
<evidence type="ECO:0000313" key="1">
    <source>
        <dbReference type="EMBL" id="EGW22146.1"/>
    </source>
</evidence>
<accession>G3IRD5</accession>
<dbReference type="Gene3D" id="3.40.50.620">
    <property type="entry name" value="HUPs"/>
    <property type="match status" value="1"/>
</dbReference>
<proteinExistence type="predicted"/>
<dbReference type="OrthoDB" id="6258822at2"/>
<dbReference type="RefSeq" id="WP_006890121.1">
    <property type="nucleotide sequence ID" value="NZ_JH109152.1"/>
</dbReference>
<sequence length="286" mass="33181">MNLSISFSGGKTSAYMTKWLLDNKLNDFDNVVITFANTGQELEETLEFVNRCDKEWNLGVVWLEALVDPVKGNGTKFRRVTFETASRNGEPFEEYIKKHGIPNQAFPKCTSELKLAPMRSYLRSLGWKNGTYKTAIGIRIDEMDRVSSNMEKENLIYPLIEYTKATKEMINLWWGRQSFNLNIMEHQGNCAWCWKKSKRKLLTLAVDTPEVFEFPMRMEDQYRFAGPWQDPSGVGRLFFRKNTSTKQLLEESKLPFERWKPAAVNFDLFNYELDSAGGCSESCEVY</sequence>
<evidence type="ECO:0008006" key="3">
    <source>
        <dbReference type="Google" id="ProtNLM"/>
    </source>
</evidence>
<dbReference type="HOGENOM" id="CLU_069327_1_0_6"/>
<dbReference type="eggNOG" id="COG0175">
    <property type="taxonomic scope" value="Bacteria"/>
</dbReference>
<name>G3IRD5_METTV</name>
<dbReference type="InterPro" id="IPR014729">
    <property type="entry name" value="Rossmann-like_a/b/a_fold"/>
</dbReference>
<evidence type="ECO:0000313" key="2">
    <source>
        <dbReference type="Proteomes" id="UP000004664"/>
    </source>
</evidence>
<dbReference type="EMBL" id="JH109152">
    <property type="protein sequence ID" value="EGW22146.1"/>
    <property type="molecule type" value="Genomic_DNA"/>
</dbReference>
<dbReference type="AlphaFoldDB" id="G3IRD5"/>
<reference evidence="1 2" key="1">
    <citation type="submission" date="2011-06" db="EMBL/GenBank/DDBJ databases">
        <title>Genomic sequence of Methylobacter tundripaludum SV96.</title>
        <authorList>
            <consortium name="US DOE Joint Genome Institute"/>
            <person name="Lucas S."/>
            <person name="Han J."/>
            <person name="Lapidus A."/>
            <person name="Cheng J.-F."/>
            <person name="Goodwin L."/>
            <person name="Pitluck S."/>
            <person name="Held B."/>
            <person name="Detter J.C."/>
            <person name="Han C."/>
            <person name="Tapia R."/>
            <person name="Land M."/>
            <person name="Hauser L."/>
            <person name="Kyrpides N."/>
            <person name="Ivanova N."/>
            <person name="Ovchinnikova G."/>
            <person name="Pagani I."/>
            <person name="Klotz M.G."/>
            <person name="Dispirito A.A."/>
            <person name="Murrell J.C."/>
            <person name="Dunfield P."/>
            <person name="Kalyuzhnaya M.G."/>
            <person name="Svenning M."/>
            <person name="Trotsenko Y.A."/>
            <person name="Stein L.Y."/>
            <person name="Woyke T."/>
        </authorList>
    </citation>
    <scope>NUCLEOTIDE SEQUENCE [LARGE SCALE GENOMIC DNA]</scope>
    <source>
        <strain evidence="2">ATCC BAA-1195 / DSM 17260 / SV96</strain>
    </source>
</reference>
<dbReference type="SUPFAM" id="SSF52402">
    <property type="entry name" value="Adenine nucleotide alpha hydrolases-like"/>
    <property type="match status" value="1"/>
</dbReference>
<keyword evidence="2" id="KW-1185">Reference proteome</keyword>
<organism evidence="1 2">
    <name type="scientific">Methylobacter tundripaludum (strain ATCC BAA-1195 / DSM 17260 / SV96)</name>
    <dbReference type="NCBI Taxonomy" id="697282"/>
    <lineage>
        <taxon>Bacteria</taxon>
        <taxon>Pseudomonadati</taxon>
        <taxon>Pseudomonadota</taxon>
        <taxon>Gammaproteobacteria</taxon>
        <taxon>Methylococcales</taxon>
        <taxon>Methylococcaceae</taxon>
        <taxon>Methylobacter</taxon>
    </lineage>
</organism>
<dbReference type="STRING" id="697282.Mettu_0947"/>